<proteinExistence type="predicted"/>
<dbReference type="EMBL" id="CP146022">
    <property type="protein sequence ID" value="WWQ65818.1"/>
    <property type="molecule type" value="Genomic_DNA"/>
</dbReference>
<gene>
    <name evidence="1" type="ORF">V2W30_22495</name>
</gene>
<accession>A0ACD5AJ17</accession>
<sequence length="76" mass="8782">MPTKDTTRAMDATGLRRWTPQQVVDLQLLPYASVRTLKAKCHRREIWHHRDNNRITFTAEDIRRNTEAGQVAPVAA</sequence>
<evidence type="ECO:0000313" key="1">
    <source>
        <dbReference type="EMBL" id="WWQ65818.1"/>
    </source>
</evidence>
<keyword evidence="2" id="KW-1185">Reference proteome</keyword>
<organism evidence="1 2">
    <name type="scientific">Streptomyces citrinus</name>
    <dbReference type="NCBI Taxonomy" id="3118173"/>
    <lineage>
        <taxon>Bacteria</taxon>
        <taxon>Bacillati</taxon>
        <taxon>Actinomycetota</taxon>
        <taxon>Actinomycetes</taxon>
        <taxon>Kitasatosporales</taxon>
        <taxon>Streptomycetaceae</taxon>
        <taxon>Streptomyces</taxon>
    </lineage>
</organism>
<protein>
    <submittedName>
        <fullName evidence="1">Uncharacterized protein</fullName>
    </submittedName>
</protein>
<name>A0ACD5AJ17_9ACTN</name>
<evidence type="ECO:0000313" key="2">
    <source>
        <dbReference type="Proteomes" id="UP001432251"/>
    </source>
</evidence>
<dbReference type="Proteomes" id="UP001432251">
    <property type="component" value="Chromosome"/>
</dbReference>
<reference evidence="1" key="1">
    <citation type="journal article" date="2025" name="Int. J. Syst. Evol. Microbiol.">
        <title>Streptomyces citrinus sp. nov., with yellow diffusible pigment.</title>
        <authorList>
            <person name="He Y."/>
            <person name="Yang E."/>
            <person name="Xu J."/>
            <person name="Sun Y."/>
            <person name="Sun L."/>
        </authorList>
    </citation>
    <scope>NUCLEOTIDE SEQUENCE</scope>
    <source>
        <strain evidence="1">Q6</strain>
    </source>
</reference>